<dbReference type="CDD" id="cd18186">
    <property type="entry name" value="BTB_POZ_ZBTB_KLHL-like"/>
    <property type="match status" value="1"/>
</dbReference>
<gene>
    <name evidence="2" type="ORF">GMARGA_LOCUS32979</name>
</gene>
<organism evidence="2 3">
    <name type="scientific">Gigaspora margarita</name>
    <dbReference type="NCBI Taxonomy" id="4874"/>
    <lineage>
        <taxon>Eukaryota</taxon>
        <taxon>Fungi</taxon>
        <taxon>Fungi incertae sedis</taxon>
        <taxon>Mucoromycota</taxon>
        <taxon>Glomeromycotina</taxon>
        <taxon>Glomeromycetes</taxon>
        <taxon>Diversisporales</taxon>
        <taxon>Gigasporaceae</taxon>
        <taxon>Gigaspora</taxon>
    </lineage>
</organism>
<dbReference type="PANTHER" id="PTHR24410">
    <property type="entry name" value="HL07962P-RELATED"/>
    <property type="match status" value="1"/>
</dbReference>
<dbReference type="Gene3D" id="3.30.710.10">
    <property type="entry name" value="Potassium Channel Kv1.1, Chain A"/>
    <property type="match status" value="1"/>
</dbReference>
<sequence length="223" mass="25284">MSSNFLTDIAEDYRQLYETREDYDVIIYVGEESNAEEIHAHSLVLRTRSTYFRGALSSGWATKDKDSGCFIFNKPNISPLIFEFILKYLYCGEINIQNQDRDTILELLVASDEFGLTKLIDHLQQNFGGNLEIHLSQNPVDIFYIIAQHEALNEIRNLSLETIRRISSSHYSYAIHCHSSYGPNFGSGDLHLNGNCVNASGNGYHPSVGITNGSQIEDYEVFQ</sequence>
<name>A0ABN7WMX9_GIGMA</name>
<dbReference type="InterPro" id="IPR000210">
    <property type="entry name" value="BTB/POZ_dom"/>
</dbReference>
<comment type="caution">
    <text evidence="2">The sequence shown here is derived from an EMBL/GenBank/DDBJ whole genome shotgun (WGS) entry which is preliminary data.</text>
</comment>
<evidence type="ECO:0000259" key="1">
    <source>
        <dbReference type="PROSITE" id="PS50097"/>
    </source>
</evidence>
<feature type="non-terminal residue" evidence="2">
    <location>
        <position position="223"/>
    </location>
</feature>
<dbReference type="PROSITE" id="PS50097">
    <property type="entry name" value="BTB"/>
    <property type="match status" value="1"/>
</dbReference>
<dbReference type="InterPro" id="IPR051481">
    <property type="entry name" value="BTB-POZ/Galectin-3-binding"/>
</dbReference>
<protein>
    <submittedName>
        <fullName evidence="2">33658_t:CDS:1</fullName>
    </submittedName>
</protein>
<evidence type="ECO:0000313" key="2">
    <source>
        <dbReference type="EMBL" id="CAG8836327.1"/>
    </source>
</evidence>
<keyword evidence="3" id="KW-1185">Reference proteome</keyword>
<dbReference type="SUPFAM" id="SSF54695">
    <property type="entry name" value="POZ domain"/>
    <property type="match status" value="1"/>
</dbReference>
<dbReference type="Proteomes" id="UP000789901">
    <property type="component" value="Unassembled WGS sequence"/>
</dbReference>
<feature type="domain" description="BTB" evidence="1">
    <location>
        <begin position="23"/>
        <end position="98"/>
    </location>
</feature>
<evidence type="ECO:0000313" key="3">
    <source>
        <dbReference type="Proteomes" id="UP000789901"/>
    </source>
</evidence>
<dbReference type="PANTHER" id="PTHR24410:SF23">
    <property type="entry name" value="BTB DOMAIN-CONTAINING PROTEIN-RELATED"/>
    <property type="match status" value="1"/>
</dbReference>
<reference evidence="2 3" key="1">
    <citation type="submission" date="2021-06" db="EMBL/GenBank/DDBJ databases">
        <authorList>
            <person name="Kallberg Y."/>
            <person name="Tangrot J."/>
            <person name="Rosling A."/>
        </authorList>
    </citation>
    <scope>NUCLEOTIDE SEQUENCE [LARGE SCALE GENOMIC DNA]</scope>
    <source>
        <strain evidence="2 3">120-4 pot B 10/14</strain>
    </source>
</reference>
<dbReference type="EMBL" id="CAJVQB010053323">
    <property type="protein sequence ID" value="CAG8836327.1"/>
    <property type="molecule type" value="Genomic_DNA"/>
</dbReference>
<dbReference type="Pfam" id="PF00651">
    <property type="entry name" value="BTB"/>
    <property type="match status" value="1"/>
</dbReference>
<accession>A0ABN7WMX9</accession>
<proteinExistence type="predicted"/>
<dbReference type="InterPro" id="IPR011333">
    <property type="entry name" value="SKP1/BTB/POZ_sf"/>
</dbReference>
<dbReference type="SMART" id="SM00225">
    <property type="entry name" value="BTB"/>
    <property type="match status" value="1"/>
</dbReference>